<protein>
    <recommendedName>
        <fullName evidence="2">ABC-type transport auxiliary lipoprotein component domain-containing protein</fullName>
    </recommendedName>
</protein>
<evidence type="ECO:0000259" key="2">
    <source>
        <dbReference type="Pfam" id="PF03886"/>
    </source>
</evidence>
<dbReference type="EMBL" id="PESE01000008">
    <property type="protein sequence ID" value="PYD37018.1"/>
    <property type="molecule type" value="Genomic_DNA"/>
</dbReference>
<dbReference type="Gene3D" id="3.40.50.10610">
    <property type="entry name" value="ABC-type transport auxiliary lipoprotein component"/>
    <property type="match status" value="1"/>
</dbReference>
<dbReference type="Proteomes" id="UP000248196">
    <property type="component" value="Unassembled WGS sequence"/>
</dbReference>
<proteinExistence type="predicted"/>
<name>A0A318NVJ8_SERPL</name>
<dbReference type="AlphaFoldDB" id="A0A318NVJ8"/>
<organism evidence="3 4">
    <name type="scientific">Serratia plymuthica</name>
    <dbReference type="NCBI Taxonomy" id="82996"/>
    <lineage>
        <taxon>Bacteria</taxon>
        <taxon>Pseudomonadati</taxon>
        <taxon>Pseudomonadota</taxon>
        <taxon>Gammaproteobacteria</taxon>
        <taxon>Enterobacterales</taxon>
        <taxon>Yersiniaceae</taxon>
        <taxon>Serratia</taxon>
    </lineage>
</organism>
<keyword evidence="1" id="KW-0732">Signal</keyword>
<dbReference type="Pfam" id="PF03886">
    <property type="entry name" value="ABC_trans_aux"/>
    <property type="match status" value="1"/>
</dbReference>
<dbReference type="OrthoDB" id="5949767at2"/>
<dbReference type="RefSeq" id="WP_004951521.1">
    <property type="nucleotide sequence ID" value="NZ_PESE01000008.1"/>
</dbReference>
<evidence type="ECO:0000313" key="4">
    <source>
        <dbReference type="Proteomes" id="UP000248196"/>
    </source>
</evidence>
<dbReference type="PROSITE" id="PS51257">
    <property type="entry name" value="PROKAR_LIPOPROTEIN"/>
    <property type="match status" value="1"/>
</dbReference>
<sequence length="197" mass="21267">MMSPSRLCFLMLMVSLTACSSPSVHYHTLVAPAADPPPVQPAPFLIAVLPVGIPPQIDLSQLVVRQGQSGALVLENERWLSPLGDEIRTALSAELAQRLGTQDVAGLAKAGESTTVRIQLEIRRFDAWPGRAVELDAGWSLNVQGRRLVCRSRLTQAVQPGYTAMLLGQQQVIGNLAGRIAATARHWAMDDRGRCAP</sequence>
<dbReference type="SUPFAM" id="SSF159594">
    <property type="entry name" value="XCC0632-like"/>
    <property type="match status" value="1"/>
</dbReference>
<evidence type="ECO:0000313" key="3">
    <source>
        <dbReference type="EMBL" id="PYD37018.1"/>
    </source>
</evidence>
<feature type="domain" description="ABC-type transport auxiliary lipoprotein component" evidence="2">
    <location>
        <begin position="29"/>
        <end position="181"/>
    </location>
</feature>
<feature type="signal peptide" evidence="1">
    <location>
        <begin position="1"/>
        <end position="20"/>
    </location>
</feature>
<gene>
    <name evidence="3" type="ORF">CT690_21400</name>
</gene>
<accession>A0A318NVJ8</accession>
<evidence type="ECO:0000256" key="1">
    <source>
        <dbReference type="SAM" id="SignalP"/>
    </source>
</evidence>
<dbReference type="InterPro" id="IPR005586">
    <property type="entry name" value="ABC_trans_aux"/>
</dbReference>
<reference evidence="3 4" key="1">
    <citation type="submission" date="2017-11" db="EMBL/GenBank/DDBJ databases">
        <title>Genome sequence of the oocydin A producing rhizobacterium Serratia plymuthica 4Rx5.</title>
        <authorList>
            <person name="Matilla M.A."/>
            <person name="Udaondo Z."/>
            <person name="Salmond G.P.C."/>
        </authorList>
    </citation>
    <scope>NUCLEOTIDE SEQUENCE [LARGE SCALE GENOMIC DNA]</scope>
    <source>
        <strain evidence="3 4">4Rx5</strain>
    </source>
</reference>
<comment type="caution">
    <text evidence="3">The sequence shown here is derived from an EMBL/GenBank/DDBJ whole genome shotgun (WGS) entry which is preliminary data.</text>
</comment>
<feature type="chain" id="PRO_5016418424" description="ABC-type transport auxiliary lipoprotein component domain-containing protein" evidence="1">
    <location>
        <begin position="21"/>
        <end position="197"/>
    </location>
</feature>